<organism evidence="1 2">
    <name type="scientific">Streptomyces polyasparticus</name>
    <dbReference type="NCBI Taxonomy" id="2767826"/>
    <lineage>
        <taxon>Bacteria</taxon>
        <taxon>Bacillati</taxon>
        <taxon>Actinomycetota</taxon>
        <taxon>Actinomycetes</taxon>
        <taxon>Kitasatosporales</taxon>
        <taxon>Streptomycetaceae</taxon>
        <taxon>Streptomyces</taxon>
    </lineage>
</organism>
<dbReference type="SUPFAM" id="SSF55144">
    <property type="entry name" value="LigT-like"/>
    <property type="match status" value="1"/>
</dbReference>
<reference evidence="1 2" key="1">
    <citation type="submission" date="2020-08" db="EMBL/GenBank/DDBJ databases">
        <title>Genemic of Streptomyces polyaspartic.</title>
        <authorList>
            <person name="Liu W."/>
        </authorList>
    </citation>
    <scope>NUCLEOTIDE SEQUENCE [LARGE SCALE GENOMIC DNA]</scope>
    <source>
        <strain evidence="1 2">TRM66268-LWL</strain>
    </source>
</reference>
<dbReference type="Pfam" id="PF13563">
    <property type="entry name" value="2_5_RNA_ligase2"/>
    <property type="match status" value="1"/>
</dbReference>
<dbReference type="Proteomes" id="UP000642284">
    <property type="component" value="Unassembled WGS sequence"/>
</dbReference>
<dbReference type="EMBL" id="JACTVJ010000007">
    <property type="protein sequence ID" value="MBC9714472.1"/>
    <property type="molecule type" value="Genomic_DNA"/>
</dbReference>
<evidence type="ECO:0000313" key="1">
    <source>
        <dbReference type="EMBL" id="MBC9714472.1"/>
    </source>
</evidence>
<gene>
    <name evidence="1" type="ORF">H9Y04_18080</name>
</gene>
<sequence length="233" mass="25906">MQAVTDPHAFPPALPPDLDDPAVIAAHDWAAFAEVASMNNHWERPGWSATTRAYYWMLTFKHATALIDQARHCQETVRDLRFDAIAEDGLHLTMGRVGLTTDITNERLDRLVESAGSRQLNAFTAQALPLTASRGAIRYSVAPWTPLLDLHASLSEACTQAGVALGKPTSSLRPHIGIAYCNRAMDAQPVRNAILPLRRLPPVHVEIDRVELVELRREDAAYRWRTVHQLPLA</sequence>
<accession>A0ABR7SG50</accession>
<keyword evidence="1" id="KW-0436">Ligase</keyword>
<proteinExistence type="predicted"/>
<dbReference type="Gene3D" id="3.90.1140.10">
    <property type="entry name" value="Cyclic phosphodiesterase"/>
    <property type="match status" value="1"/>
</dbReference>
<name>A0ABR7SG50_9ACTN</name>
<dbReference type="GO" id="GO:0016874">
    <property type="term" value="F:ligase activity"/>
    <property type="evidence" value="ECO:0007669"/>
    <property type="project" value="UniProtKB-KW"/>
</dbReference>
<comment type="caution">
    <text evidence="1">The sequence shown here is derived from an EMBL/GenBank/DDBJ whole genome shotgun (WGS) entry which is preliminary data.</text>
</comment>
<protein>
    <submittedName>
        <fullName evidence="1">2'-5' RNA ligase family protein</fullName>
    </submittedName>
</protein>
<keyword evidence="2" id="KW-1185">Reference proteome</keyword>
<evidence type="ECO:0000313" key="2">
    <source>
        <dbReference type="Proteomes" id="UP000642284"/>
    </source>
</evidence>
<dbReference type="InterPro" id="IPR009097">
    <property type="entry name" value="Cyclic_Pdiesterase"/>
</dbReference>